<organism evidence="1 2">
    <name type="scientific">Zea mays</name>
    <name type="common">Maize</name>
    <dbReference type="NCBI Taxonomy" id="4577"/>
    <lineage>
        <taxon>Eukaryota</taxon>
        <taxon>Viridiplantae</taxon>
        <taxon>Streptophyta</taxon>
        <taxon>Embryophyta</taxon>
        <taxon>Tracheophyta</taxon>
        <taxon>Spermatophyta</taxon>
        <taxon>Magnoliopsida</taxon>
        <taxon>Liliopsida</taxon>
        <taxon>Poales</taxon>
        <taxon>Poaceae</taxon>
        <taxon>PACMAD clade</taxon>
        <taxon>Panicoideae</taxon>
        <taxon>Andropogonodae</taxon>
        <taxon>Andropogoneae</taxon>
        <taxon>Tripsacinae</taxon>
        <taxon>Zea</taxon>
    </lineage>
</organism>
<dbReference type="EMBL" id="NCVQ01000007">
    <property type="protein sequence ID" value="PWZ19125.1"/>
    <property type="molecule type" value="Genomic_DNA"/>
</dbReference>
<dbReference type="Proteomes" id="UP000251960">
    <property type="component" value="Chromosome 6"/>
</dbReference>
<gene>
    <name evidence="1" type="ORF">Zm00014a_036433</name>
</gene>
<comment type="caution">
    <text evidence="1">The sequence shown here is derived from an EMBL/GenBank/DDBJ whole genome shotgun (WGS) entry which is preliminary data.</text>
</comment>
<accession>A0A3L6EE87</accession>
<sequence length="19" mass="2006">MSFVRIASLVLFGVGPLLS</sequence>
<name>A0A3L6EE87_MAIZE</name>
<proteinExistence type="predicted"/>
<dbReference type="AlphaFoldDB" id="A0A3L6EE87"/>
<protein>
    <submittedName>
        <fullName evidence="1">Uncharacterized protein</fullName>
    </submittedName>
</protein>
<evidence type="ECO:0000313" key="1">
    <source>
        <dbReference type="EMBL" id="PWZ19125.1"/>
    </source>
</evidence>
<reference evidence="1 2" key="1">
    <citation type="journal article" date="2018" name="Nat. Genet.">
        <title>Extensive intraspecific gene order and gene structural variations between Mo17 and other maize genomes.</title>
        <authorList>
            <person name="Sun S."/>
            <person name="Zhou Y."/>
            <person name="Chen J."/>
            <person name="Shi J."/>
            <person name="Zhao H."/>
            <person name="Zhao H."/>
            <person name="Song W."/>
            <person name="Zhang M."/>
            <person name="Cui Y."/>
            <person name="Dong X."/>
            <person name="Liu H."/>
            <person name="Ma X."/>
            <person name="Jiao Y."/>
            <person name="Wang B."/>
            <person name="Wei X."/>
            <person name="Stein J.C."/>
            <person name="Glaubitz J.C."/>
            <person name="Lu F."/>
            <person name="Yu G."/>
            <person name="Liang C."/>
            <person name="Fengler K."/>
            <person name="Li B."/>
            <person name="Rafalski A."/>
            <person name="Schnable P.S."/>
            <person name="Ware D.H."/>
            <person name="Buckler E.S."/>
            <person name="Lai J."/>
        </authorList>
    </citation>
    <scope>NUCLEOTIDE SEQUENCE [LARGE SCALE GENOMIC DNA]</scope>
    <source>
        <strain evidence="2">cv. Missouri 17</strain>
        <tissue evidence="1">Seedling</tissue>
    </source>
</reference>
<evidence type="ECO:0000313" key="2">
    <source>
        <dbReference type="Proteomes" id="UP000251960"/>
    </source>
</evidence>